<protein>
    <submittedName>
        <fullName evidence="1">Uncharacterized protein</fullName>
    </submittedName>
</protein>
<keyword evidence="2" id="KW-1185">Reference proteome</keyword>
<proteinExistence type="predicted"/>
<reference evidence="1" key="3">
    <citation type="submission" date="2025-09" db="UniProtKB">
        <authorList>
            <consortium name="Ensembl"/>
        </authorList>
    </citation>
    <scope>IDENTIFICATION</scope>
</reference>
<reference evidence="1" key="1">
    <citation type="submission" date="2018-05" db="EMBL/GenBank/DDBJ databases">
        <title>Whole genome of Theropithecus gelada.</title>
        <authorList>
            <person name="Chiou K.L."/>
            <person name="Snyder-Mackler N."/>
        </authorList>
    </citation>
    <scope>NUCLEOTIDE SEQUENCE [LARGE SCALE GENOMIC DNA]</scope>
</reference>
<evidence type="ECO:0000313" key="2">
    <source>
        <dbReference type="Proteomes" id="UP000694411"/>
    </source>
</evidence>
<reference evidence="1" key="2">
    <citation type="submission" date="2025-08" db="UniProtKB">
        <authorList>
            <consortium name="Ensembl"/>
        </authorList>
    </citation>
    <scope>IDENTIFICATION</scope>
</reference>
<evidence type="ECO:0000313" key="1">
    <source>
        <dbReference type="Ensembl" id="ENSTGEP00000012034.1"/>
    </source>
</evidence>
<sequence>MMDFVTIFTLLQWSGTKPVISLRYSCIFIRQKFHYMELTQMPINDRLDRENVIHMHHGILCSHKKE</sequence>
<organism evidence="1 2">
    <name type="scientific">Theropithecus gelada</name>
    <name type="common">Gelada baboon</name>
    <dbReference type="NCBI Taxonomy" id="9565"/>
    <lineage>
        <taxon>Eukaryota</taxon>
        <taxon>Metazoa</taxon>
        <taxon>Chordata</taxon>
        <taxon>Craniata</taxon>
        <taxon>Vertebrata</taxon>
        <taxon>Euteleostomi</taxon>
        <taxon>Mammalia</taxon>
        <taxon>Eutheria</taxon>
        <taxon>Euarchontoglires</taxon>
        <taxon>Primates</taxon>
        <taxon>Haplorrhini</taxon>
        <taxon>Catarrhini</taxon>
        <taxon>Cercopithecidae</taxon>
        <taxon>Cercopithecinae</taxon>
        <taxon>Theropithecus</taxon>
    </lineage>
</organism>
<dbReference type="Proteomes" id="UP000694411">
    <property type="component" value="Chromosome 5"/>
</dbReference>
<name>A0A8D2JZ29_THEGE</name>
<dbReference type="Ensembl" id="ENSTGET00000014464.1">
    <property type="protein sequence ID" value="ENSTGEP00000012034.1"/>
    <property type="gene ID" value="ENSTGEG00000009810.1"/>
</dbReference>
<dbReference type="AlphaFoldDB" id="A0A8D2JZ29"/>
<accession>A0A8D2JZ29</accession>